<reference evidence="1 2" key="1">
    <citation type="journal article" date="2021" name="Nat. Commun.">
        <title>Incipient diploidization of the medicinal plant Perilla within 10,000 years.</title>
        <authorList>
            <person name="Zhang Y."/>
            <person name="Shen Q."/>
            <person name="Leng L."/>
            <person name="Zhang D."/>
            <person name="Chen S."/>
            <person name="Shi Y."/>
            <person name="Ning Z."/>
            <person name="Chen S."/>
        </authorList>
    </citation>
    <scope>NUCLEOTIDE SEQUENCE [LARGE SCALE GENOMIC DNA]</scope>
    <source>
        <strain evidence="2">cv. PC099</strain>
    </source>
</reference>
<protein>
    <submittedName>
        <fullName evidence="1">Uncharacterized protein</fullName>
    </submittedName>
</protein>
<dbReference type="AlphaFoldDB" id="A0AAD4P393"/>
<sequence>MNRMWMAAGVAVVNNHSDQGQKIKSGFKSFNYGKQRFFYGNSDGSCPDAADLRPLSAFVSSDLEGFIGGLRRGDGERERTEDSLRQVMYLNCWGQG</sequence>
<keyword evidence="2" id="KW-1185">Reference proteome</keyword>
<gene>
    <name evidence="1" type="ORF">C2S53_008675</name>
</gene>
<dbReference type="InterPro" id="IPR022251">
    <property type="entry name" value="DUF3774_wound-induced"/>
</dbReference>
<evidence type="ECO:0000313" key="2">
    <source>
        <dbReference type="Proteomes" id="UP001190926"/>
    </source>
</evidence>
<accession>A0AAD4P393</accession>
<evidence type="ECO:0000313" key="1">
    <source>
        <dbReference type="EMBL" id="KAH6825129.1"/>
    </source>
</evidence>
<proteinExistence type="predicted"/>
<name>A0AAD4P393_PERFH</name>
<dbReference type="EMBL" id="SDAM02000179">
    <property type="protein sequence ID" value="KAH6825129.1"/>
    <property type="molecule type" value="Genomic_DNA"/>
</dbReference>
<comment type="caution">
    <text evidence="1">The sequence shown here is derived from an EMBL/GenBank/DDBJ whole genome shotgun (WGS) entry which is preliminary data.</text>
</comment>
<dbReference type="Proteomes" id="UP001190926">
    <property type="component" value="Unassembled WGS sequence"/>
</dbReference>
<organism evidence="1 2">
    <name type="scientific">Perilla frutescens var. hirtella</name>
    <name type="common">Perilla citriodora</name>
    <name type="synonym">Perilla setoyensis</name>
    <dbReference type="NCBI Taxonomy" id="608512"/>
    <lineage>
        <taxon>Eukaryota</taxon>
        <taxon>Viridiplantae</taxon>
        <taxon>Streptophyta</taxon>
        <taxon>Embryophyta</taxon>
        <taxon>Tracheophyta</taxon>
        <taxon>Spermatophyta</taxon>
        <taxon>Magnoliopsida</taxon>
        <taxon>eudicotyledons</taxon>
        <taxon>Gunneridae</taxon>
        <taxon>Pentapetalae</taxon>
        <taxon>asterids</taxon>
        <taxon>lamiids</taxon>
        <taxon>Lamiales</taxon>
        <taxon>Lamiaceae</taxon>
        <taxon>Nepetoideae</taxon>
        <taxon>Elsholtzieae</taxon>
        <taxon>Perilla</taxon>
    </lineage>
</organism>
<dbReference type="Pfam" id="PF12609">
    <property type="entry name" value="DUF3774"/>
    <property type="match status" value="1"/>
</dbReference>